<evidence type="ECO:0000313" key="12">
    <source>
        <dbReference type="Proteomes" id="UP000095023"/>
    </source>
</evidence>
<dbReference type="GO" id="GO:0005524">
    <property type="term" value="F:ATP binding"/>
    <property type="evidence" value="ECO:0007669"/>
    <property type="project" value="UniProtKB-KW"/>
</dbReference>
<dbReference type="EMBL" id="KV453841">
    <property type="protein sequence ID" value="ODV92354.1"/>
    <property type="molecule type" value="Genomic_DNA"/>
</dbReference>
<dbReference type="Gene3D" id="1.20.5.5270">
    <property type="match status" value="1"/>
</dbReference>
<dbReference type="Pfam" id="PF05362">
    <property type="entry name" value="Lon_C"/>
    <property type="match status" value="1"/>
</dbReference>
<dbReference type="InterPro" id="IPR020568">
    <property type="entry name" value="Ribosomal_Su5_D2-typ_SF"/>
</dbReference>
<feature type="active site" evidence="7 9">
    <location>
        <position position="654"/>
    </location>
</feature>
<dbReference type="Gene3D" id="3.40.50.300">
    <property type="entry name" value="P-loop containing nucleotide triphosphate hydrolases"/>
    <property type="match status" value="1"/>
</dbReference>
<dbReference type="GO" id="GO:0030163">
    <property type="term" value="P:protein catabolic process"/>
    <property type="evidence" value="ECO:0007669"/>
    <property type="project" value="InterPro"/>
</dbReference>
<dbReference type="InterPro" id="IPR008268">
    <property type="entry name" value="Peptidase_S16_AS"/>
</dbReference>
<dbReference type="OrthoDB" id="2411602at2759"/>
<dbReference type="InterPro" id="IPR014721">
    <property type="entry name" value="Ribsml_uS5_D2-typ_fold_subgr"/>
</dbReference>
<keyword evidence="6" id="KW-0576">Peroxisome</keyword>
<dbReference type="GO" id="GO:0004176">
    <property type="term" value="F:ATP-dependent peptidase activity"/>
    <property type="evidence" value="ECO:0007669"/>
    <property type="project" value="UniProtKB-UniRule"/>
</dbReference>
<gene>
    <name evidence="11" type="ORF">CANCADRAFT_22778</name>
</gene>
<dbReference type="InterPro" id="IPR003593">
    <property type="entry name" value="AAA+_ATPase"/>
</dbReference>
<dbReference type="InterPro" id="IPR003959">
    <property type="entry name" value="ATPase_AAA_core"/>
</dbReference>
<keyword evidence="12" id="KW-1185">Reference proteome</keyword>
<evidence type="ECO:0000256" key="1">
    <source>
        <dbReference type="ARBA" id="ARBA00022670"/>
    </source>
</evidence>
<dbReference type="PROSITE" id="PS01046">
    <property type="entry name" value="LON_SER"/>
    <property type="match status" value="1"/>
</dbReference>
<evidence type="ECO:0000256" key="4">
    <source>
        <dbReference type="ARBA" id="ARBA00022825"/>
    </source>
</evidence>
<dbReference type="NCBIfam" id="TIGR00763">
    <property type="entry name" value="lon"/>
    <property type="match status" value="1"/>
</dbReference>
<accession>A0A1E4TKS7</accession>
<evidence type="ECO:0000259" key="10">
    <source>
        <dbReference type="PROSITE" id="PS51786"/>
    </source>
</evidence>
<dbReference type="InterPro" id="IPR004815">
    <property type="entry name" value="Lon_bac/euk-typ"/>
</dbReference>
<evidence type="ECO:0000256" key="7">
    <source>
        <dbReference type="PIRSR" id="PIRSR001174-1"/>
    </source>
</evidence>
<dbReference type="PROSITE" id="PS51786">
    <property type="entry name" value="LON_PROTEOLYTIC"/>
    <property type="match status" value="1"/>
</dbReference>
<evidence type="ECO:0000256" key="2">
    <source>
        <dbReference type="ARBA" id="ARBA00022741"/>
    </source>
</evidence>
<evidence type="ECO:0000256" key="8">
    <source>
        <dbReference type="PIRSR" id="PIRSR001174-2"/>
    </source>
</evidence>
<evidence type="ECO:0000313" key="11">
    <source>
        <dbReference type="EMBL" id="ODV92354.1"/>
    </source>
</evidence>
<sequence length="716" mass="78116">MGAENLNTAVLRRLSAFLTRATVEDAGALADFLASTMALTSEQKLKVLEAADVIIRMDIVSDAITTKVGTVQLSNKISNDITSKLSKQQREMILRQQLKAIQEELGEGKDANEKDGADDLAARLEAAKLPPDANKIAQNELKRLRGMHPTQAEYHVCRTYLETLSEIPWSKSTVDNLDANTIARARAQLDGDHYGLEIVKKRLLEYLAVLRLKQSRLTEASQSMALVPARSFPADKLMSDTTDPSQKAPQVANANTSALLGKAPIILLVGPPGVGKTSLARSIADTLNRKFYRISLGGVRDEAEIRGHRRTYVGAMPGLIVQGLRKVGVNNPVFLLDEIDKLSGNNFHGDPSAAMLEVLDPEQNHTFNDHYVNIPIDLSKTLFIATANSLDTIPAPLLDRMEVIQLPGYTYLEKTEIASRYLLPKQVKANGLQPEDISVSKDVIMHIATMYTREAGVRNLEREIASICRGKAVEYAQYLDSKKKDSPVSYNPVVTFDDLVKYLGPEKYDAELATEDGVFGRIGVVTGLAYMGSGNGGIMLIEATSMPGTGQLKLTGKLGDVIKESAMISYSWVKANAYHLGLADKDSADISKGIDVHIHAPAGAVPKDGPSAGVAITLALVSLFSKRRVPVDIAMTGEMTLRGRVLPVGGIKEKVLGAHRAGVKTIILPIRNKKDVESDMPEEIVSSLEFVYVKNIWEVFSKIWNMSQEPVIQSNL</sequence>
<dbReference type="SUPFAM" id="SSF52540">
    <property type="entry name" value="P-loop containing nucleoside triphosphate hydrolases"/>
    <property type="match status" value="1"/>
</dbReference>
<dbReference type="PANTHER" id="PTHR10046">
    <property type="entry name" value="ATP DEPENDENT LON PROTEASE FAMILY MEMBER"/>
    <property type="match status" value="1"/>
</dbReference>
<dbReference type="PRINTS" id="PR00830">
    <property type="entry name" value="ENDOLAPTASE"/>
</dbReference>
<keyword evidence="3 9" id="KW-0378">Hydrolase</keyword>
<keyword evidence="1 9" id="KW-0645">Protease</keyword>
<dbReference type="InterPro" id="IPR054594">
    <property type="entry name" value="Lon_lid"/>
</dbReference>
<dbReference type="FunFam" id="1.20.5.5270:FF:000002">
    <property type="entry name" value="Lon protease homolog"/>
    <property type="match status" value="1"/>
</dbReference>
<comment type="similarity">
    <text evidence="9">Belongs to the peptidase S16 family.</text>
</comment>
<protein>
    <recommendedName>
        <fullName evidence="10">Lon proteolytic domain-containing protein</fullName>
    </recommendedName>
</protein>
<keyword evidence="4 9" id="KW-0720">Serine protease</keyword>
<dbReference type="InterPro" id="IPR008269">
    <property type="entry name" value="Lon_proteolytic"/>
</dbReference>
<name>A0A1E4TKS7_9ASCO</name>
<dbReference type="SMART" id="SM00382">
    <property type="entry name" value="AAA"/>
    <property type="match status" value="1"/>
</dbReference>
<dbReference type="SUPFAM" id="SSF54211">
    <property type="entry name" value="Ribosomal protein S5 domain 2-like"/>
    <property type="match status" value="1"/>
</dbReference>
<dbReference type="GO" id="GO:0004252">
    <property type="term" value="F:serine-type endopeptidase activity"/>
    <property type="evidence" value="ECO:0007669"/>
    <property type="project" value="UniProtKB-UniRule"/>
</dbReference>
<dbReference type="Gene3D" id="1.10.8.60">
    <property type="match status" value="1"/>
</dbReference>
<keyword evidence="2 8" id="KW-0547">Nucleotide-binding</keyword>
<evidence type="ECO:0000256" key="6">
    <source>
        <dbReference type="ARBA" id="ARBA00023140"/>
    </source>
</evidence>
<dbReference type="InterPro" id="IPR027065">
    <property type="entry name" value="Lon_Prtase"/>
</dbReference>
<dbReference type="PIRSF" id="PIRSF001174">
    <property type="entry name" value="Lon_proteas"/>
    <property type="match status" value="1"/>
</dbReference>
<dbReference type="Gene3D" id="3.30.230.10">
    <property type="match status" value="1"/>
</dbReference>
<dbReference type="Proteomes" id="UP000095023">
    <property type="component" value="Unassembled WGS sequence"/>
</dbReference>
<dbReference type="Pfam" id="PF22667">
    <property type="entry name" value="Lon_lid"/>
    <property type="match status" value="1"/>
</dbReference>
<organism evidence="11 12">
    <name type="scientific">Tortispora caseinolytica NRRL Y-17796</name>
    <dbReference type="NCBI Taxonomy" id="767744"/>
    <lineage>
        <taxon>Eukaryota</taxon>
        <taxon>Fungi</taxon>
        <taxon>Dikarya</taxon>
        <taxon>Ascomycota</taxon>
        <taxon>Saccharomycotina</taxon>
        <taxon>Trigonopsidomycetes</taxon>
        <taxon>Trigonopsidales</taxon>
        <taxon>Trigonopsidaceae</taxon>
        <taxon>Tortispora</taxon>
    </lineage>
</organism>
<reference evidence="12" key="1">
    <citation type="submission" date="2016-02" db="EMBL/GenBank/DDBJ databases">
        <title>Comparative genomics of biotechnologically important yeasts.</title>
        <authorList>
            <consortium name="DOE Joint Genome Institute"/>
            <person name="Riley R."/>
            <person name="Haridas S."/>
            <person name="Wolfe K.H."/>
            <person name="Lopes M.R."/>
            <person name="Hittinger C.T."/>
            <person name="Goker M."/>
            <person name="Salamov A."/>
            <person name="Wisecaver J."/>
            <person name="Long T.M."/>
            <person name="Aerts A.L."/>
            <person name="Barry K."/>
            <person name="Choi C."/>
            <person name="Clum A."/>
            <person name="Coughlan A.Y."/>
            <person name="Deshpande S."/>
            <person name="Douglass A.P."/>
            <person name="Hanson S.J."/>
            <person name="Klenk H.-P."/>
            <person name="Labutti K."/>
            <person name="Lapidus A."/>
            <person name="Lindquist E."/>
            <person name="Lipzen A."/>
            <person name="Meier-Kolthoff J.P."/>
            <person name="Ohm R.A."/>
            <person name="Otillar R.P."/>
            <person name="Pangilinan J."/>
            <person name="Peng Y."/>
            <person name="Rokas A."/>
            <person name="Rosa C.A."/>
            <person name="Scheuner C."/>
            <person name="Sibirny A.A."/>
            <person name="Slot J.C."/>
            <person name="Stielow J.B."/>
            <person name="Sun H."/>
            <person name="Kurtzman C.P."/>
            <person name="Blackwell M."/>
            <person name="Jeffries T.W."/>
            <person name="Grigoriev I.V."/>
        </authorList>
    </citation>
    <scope>NUCLEOTIDE SEQUENCE [LARGE SCALE GENOMIC DNA]</scope>
    <source>
        <strain evidence="12">NRRL Y-17796</strain>
    </source>
</reference>
<dbReference type="Pfam" id="PF00004">
    <property type="entry name" value="AAA"/>
    <property type="match status" value="1"/>
</dbReference>
<dbReference type="GO" id="GO:0006508">
    <property type="term" value="P:proteolysis"/>
    <property type="evidence" value="ECO:0007669"/>
    <property type="project" value="UniProtKB-KW"/>
</dbReference>
<dbReference type="FunFam" id="1.10.8.60:FF:000091">
    <property type="entry name" value="Lon protease homolog 2, peroxisomal"/>
    <property type="match status" value="1"/>
</dbReference>
<feature type="active site" evidence="7 9">
    <location>
        <position position="611"/>
    </location>
</feature>
<dbReference type="InterPro" id="IPR027417">
    <property type="entry name" value="P-loop_NTPase"/>
</dbReference>
<evidence type="ECO:0000256" key="9">
    <source>
        <dbReference type="PROSITE-ProRule" id="PRU01122"/>
    </source>
</evidence>
<feature type="binding site" evidence="8">
    <location>
        <begin position="270"/>
        <end position="277"/>
    </location>
    <ligand>
        <name>ATP</name>
        <dbReference type="ChEBI" id="CHEBI:30616"/>
    </ligand>
</feature>
<dbReference type="GO" id="GO:0016887">
    <property type="term" value="F:ATP hydrolysis activity"/>
    <property type="evidence" value="ECO:0007669"/>
    <property type="project" value="InterPro"/>
</dbReference>
<evidence type="ECO:0000256" key="5">
    <source>
        <dbReference type="ARBA" id="ARBA00022840"/>
    </source>
</evidence>
<evidence type="ECO:0000256" key="3">
    <source>
        <dbReference type="ARBA" id="ARBA00022801"/>
    </source>
</evidence>
<dbReference type="AlphaFoldDB" id="A0A1E4TKS7"/>
<dbReference type="FunFam" id="3.30.230.10:FF:000039">
    <property type="entry name" value="Lon protease homolog 2, peroxisomal"/>
    <property type="match status" value="1"/>
</dbReference>
<dbReference type="CDD" id="cd19500">
    <property type="entry name" value="RecA-like_Lon"/>
    <property type="match status" value="1"/>
</dbReference>
<feature type="domain" description="Lon proteolytic" evidence="10">
    <location>
        <begin position="519"/>
        <end position="706"/>
    </location>
</feature>
<dbReference type="Gene3D" id="1.20.58.1480">
    <property type="match status" value="1"/>
</dbReference>
<proteinExistence type="inferred from homology"/>
<keyword evidence="5 8" id="KW-0067">ATP-binding</keyword>